<accession>A0A7R9AIV0</accession>
<name>A0A7R9AIV0_9CRUS</name>
<evidence type="ECO:0000256" key="1">
    <source>
        <dbReference type="PROSITE-ProRule" id="PRU00339"/>
    </source>
</evidence>
<feature type="repeat" description="TPR" evidence="1">
    <location>
        <begin position="47"/>
        <end position="80"/>
    </location>
</feature>
<organism evidence="2">
    <name type="scientific">Darwinula stevensoni</name>
    <dbReference type="NCBI Taxonomy" id="69355"/>
    <lineage>
        <taxon>Eukaryota</taxon>
        <taxon>Metazoa</taxon>
        <taxon>Ecdysozoa</taxon>
        <taxon>Arthropoda</taxon>
        <taxon>Crustacea</taxon>
        <taxon>Oligostraca</taxon>
        <taxon>Ostracoda</taxon>
        <taxon>Podocopa</taxon>
        <taxon>Podocopida</taxon>
        <taxon>Darwinulocopina</taxon>
        <taxon>Darwinuloidea</taxon>
        <taxon>Darwinulidae</taxon>
        <taxon>Darwinula</taxon>
    </lineage>
</organism>
<dbReference type="PROSITE" id="PS50005">
    <property type="entry name" value="TPR"/>
    <property type="match status" value="1"/>
</dbReference>
<dbReference type="EMBL" id="CAJPEV010015054">
    <property type="protein sequence ID" value="CAG0907086.1"/>
    <property type="molecule type" value="Genomic_DNA"/>
</dbReference>
<evidence type="ECO:0000313" key="3">
    <source>
        <dbReference type="Proteomes" id="UP000677054"/>
    </source>
</evidence>
<dbReference type="SMART" id="SM00028">
    <property type="entry name" value="TPR"/>
    <property type="match status" value="1"/>
</dbReference>
<dbReference type="AlphaFoldDB" id="A0A7R9AIV0"/>
<dbReference type="InterPro" id="IPR019734">
    <property type="entry name" value="TPR_rpt"/>
</dbReference>
<reference evidence="2" key="1">
    <citation type="submission" date="2020-11" db="EMBL/GenBank/DDBJ databases">
        <authorList>
            <person name="Tran Van P."/>
        </authorList>
    </citation>
    <scope>NUCLEOTIDE SEQUENCE</scope>
</reference>
<dbReference type="EMBL" id="LR914572">
    <property type="protein sequence ID" value="CAD7254975.1"/>
    <property type="molecule type" value="Genomic_DNA"/>
</dbReference>
<proteinExistence type="predicted"/>
<keyword evidence="1" id="KW-0802">TPR repeat</keyword>
<keyword evidence="3" id="KW-1185">Reference proteome</keyword>
<evidence type="ECO:0000313" key="2">
    <source>
        <dbReference type="EMBL" id="CAD7254975.1"/>
    </source>
</evidence>
<dbReference type="Gene3D" id="1.25.40.10">
    <property type="entry name" value="Tetratricopeptide repeat domain"/>
    <property type="match status" value="1"/>
</dbReference>
<sequence>MGQLWMAEFKMRESTQNVRLSDTKAPPQTESAQDVSKRAITNVVFMAPAQHLKAIIYAQMGQTDLAIRDYAKAVQMNPSDPDILNNY</sequence>
<protein>
    <submittedName>
        <fullName evidence="2">Uncharacterized protein</fullName>
    </submittedName>
</protein>
<dbReference type="InterPro" id="IPR011990">
    <property type="entry name" value="TPR-like_helical_dom_sf"/>
</dbReference>
<gene>
    <name evidence="2" type="ORF">DSTB1V02_LOCUS14721</name>
</gene>
<dbReference type="Pfam" id="PF00515">
    <property type="entry name" value="TPR_1"/>
    <property type="match status" value="1"/>
</dbReference>
<dbReference type="SUPFAM" id="SSF48452">
    <property type="entry name" value="TPR-like"/>
    <property type="match status" value="1"/>
</dbReference>
<dbReference type="Proteomes" id="UP000677054">
    <property type="component" value="Unassembled WGS sequence"/>
</dbReference>
<feature type="non-terminal residue" evidence="2">
    <location>
        <position position="1"/>
    </location>
</feature>